<feature type="region of interest" description="Disordered" evidence="1">
    <location>
        <begin position="296"/>
        <end position="316"/>
    </location>
</feature>
<evidence type="ECO:0000313" key="2">
    <source>
        <dbReference type="EMBL" id="CAF1200849.1"/>
    </source>
</evidence>
<feature type="region of interest" description="Disordered" evidence="1">
    <location>
        <begin position="125"/>
        <end position="151"/>
    </location>
</feature>
<organism evidence="2 4">
    <name type="scientific">Didymodactylos carnosus</name>
    <dbReference type="NCBI Taxonomy" id="1234261"/>
    <lineage>
        <taxon>Eukaryota</taxon>
        <taxon>Metazoa</taxon>
        <taxon>Spiralia</taxon>
        <taxon>Gnathifera</taxon>
        <taxon>Rotifera</taxon>
        <taxon>Eurotatoria</taxon>
        <taxon>Bdelloidea</taxon>
        <taxon>Philodinida</taxon>
        <taxon>Philodinidae</taxon>
        <taxon>Didymodactylos</taxon>
    </lineage>
</organism>
<evidence type="ECO:0000313" key="4">
    <source>
        <dbReference type="Proteomes" id="UP000663829"/>
    </source>
</evidence>
<accession>A0A814WG42</accession>
<dbReference type="EMBL" id="CAJNOQ010008575">
    <property type="protein sequence ID" value="CAF1200849.1"/>
    <property type="molecule type" value="Genomic_DNA"/>
</dbReference>
<evidence type="ECO:0000313" key="3">
    <source>
        <dbReference type="EMBL" id="CAF3965364.1"/>
    </source>
</evidence>
<sequence>MDRRRLSVNFVGRINNNDYPQFTGNEQFLRRLSDGPYPTSPRNHYHPFHHPQYSDFMDPTNPRMMRKNSSINVLLDSTSSVVRNATANFSYLIGSARRASCAGDLDPSVQMSGNRGSLYLQSLQPPSNHSPRLHHCLPHEQTIPNEDQKRRRSVTIYDGKIPSPRSASPSIIPFDLITPMEAIENTNDPAESYVQIVLETPEQPNKKFFYNSASSSKYSSTENIYRYNNLSEQFDKPKRRSSFAKQSLSPVPISTQEKDNSKTIDDEQPFDPTDTYCVPPLIVEPMDFSFLEPILKGKSAEPPPSPSRTQSQSRSISIATTDDIIETHDIKKSCLNSILSSMSIGSNTSTDSSSCLSLSVEKDLPGHTSFETNSTVMRRKKNGDTILISNMKHVNNPSATLQVPL</sequence>
<evidence type="ECO:0000256" key="1">
    <source>
        <dbReference type="SAM" id="MobiDB-lite"/>
    </source>
</evidence>
<comment type="caution">
    <text evidence="2">The sequence shown here is derived from an EMBL/GenBank/DDBJ whole genome shotgun (WGS) entry which is preliminary data.</text>
</comment>
<dbReference type="Proteomes" id="UP000681722">
    <property type="component" value="Unassembled WGS sequence"/>
</dbReference>
<feature type="region of interest" description="Disordered" evidence="1">
    <location>
        <begin position="235"/>
        <end position="272"/>
    </location>
</feature>
<feature type="compositionally biased region" description="Basic and acidic residues" evidence="1">
    <location>
        <begin position="256"/>
        <end position="265"/>
    </location>
</feature>
<feature type="compositionally biased region" description="Low complexity" evidence="1">
    <location>
        <begin position="307"/>
        <end position="316"/>
    </location>
</feature>
<name>A0A814WG42_9BILA</name>
<dbReference type="Proteomes" id="UP000663829">
    <property type="component" value="Unassembled WGS sequence"/>
</dbReference>
<keyword evidence="4" id="KW-1185">Reference proteome</keyword>
<reference evidence="2" key="1">
    <citation type="submission" date="2021-02" db="EMBL/GenBank/DDBJ databases">
        <authorList>
            <person name="Nowell W R."/>
        </authorList>
    </citation>
    <scope>NUCLEOTIDE SEQUENCE</scope>
</reference>
<protein>
    <submittedName>
        <fullName evidence="2">Uncharacterized protein</fullName>
    </submittedName>
</protein>
<gene>
    <name evidence="2" type="ORF">GPM918_LOCUS23712</name>
    <name evidence="3" type="ORF">SRO942_LOCUS23711</name>
</gene>
<dbReference type="AlphaFoldDB" id="A0A814WG42"/>
<feature type="compositionally biased region" description="Polar residues" evidence="1">
    <location>
        <begin position="243"/>
        <end position="255"/>
    </location>
</feature>
<dbReference type="EMBL" id="CAJOBC010008576">
    <property type="protein sequence ID" value="CAF3965364.1"/>
    <property type="molecule type" value="Genomic_DNA"/>
</dbReference>
<proteinExistence type="predicted"/>
<dbReference type="OrthoDB" id="10059422at2759"/>